<feature type="region of interest" description="Disordered" evidence="9">
    <location>
        <begin position="1"/>
        <end position="60"/>
    </location>
</feature>
<proteinExistence type="inferred from homology"/>
<keyword evidence="7 8" id="KW-0472">Membrane</keyword>
<dbReference type="PANTHER" id="PTHR12385:SF4">
    <property type="entry name" value="PROTEIN PNS1"/>
    <property type="match status" value="1"/>
</dbReference>
<evidence type="ECO:0000313" key="11">
    <source>
        <dbReference type="Proteomes" id="UP000078544"/>
    </source>
</evidence>
<evidence type="ECO:0000256" key="6">
    <source>
        <dbReference type="ARBA" id="ARBA00022989"/>
    </source>
</evidence>
<feature type="transmembrane region" description="Helical" evidence="8">
    <location>
        <begin position="127"/>
        <end position="150"/>
    </location>
</feature>
<reference evidence="10 11" key="1">
    <citation type="journal article" date="2016" name="Genome Biol. Evol.">
        <title>Divergent and convergent evolution of fungal pathogenicity.</title>
        <authorList>
            <person name="Shang Y."/>
            <person name="Xiao G."/>
            <person name="Zheng P."/>
            <person name="Cen K."/>
            <person name="Zhan S."/>
            <person name="Wang C."/>
        </authorList>
    </citation>
    <scope>NUCLEOTIDE SEQUENCE [LARGE SCALE GENOMIC DNA]</scope>
    <source>
        <strain evidence="10 11">RCEF 2490</strain>
    </source>
</reference>
<feature type="transmembrane region" description="Helical" evidence="8">
    <location>
        <begin position="157"/>
        <end position="178"/>
    </location>
</feature>
<comment type="function">
    <text evidence="1 8">Probably involved in transport through the plasma membrane.</text>
</comment>
<dbReference type="InterPro" id="IPR007603">
    <property type="entry name" value="Choline_transptr-like"/>
</dbReference>
<dbReference type="STRING" id="1081109.A0A167YUI6"/>
<feature type="transmembrane region" description="Helical" evidence="8">
    <location>
        <begin position="431"/>
        <end position="455"/>
    </location>
</feature>
<feature type="compositionally biased region" description="Low complexity" evidence="9">
    <location>
        <begin position="17"/>
        <end position="32"/>
    </location>
</feature>
<sequence>MGERDGYANGGNERAWGQQQQQPQYNQNYNYNQPPPPPPQGNYQQNGNAYGPPPPYSYNPPKGENYTFDEAFKLEKPKYNDLWAGLLLLLVFAGFVAVSVISIRGYVTGLHGNGIYGGNNNFSLNNNTIILFAFGLVVAFVLSSAYLAAAFFFPKQFIWITGILNIAFAIGTAIFYLYKKYWSAGIVFLIFGIFTIVAFISWIPRIPFAALMLKTTIRVSRKYGHVYLVSFIGGLLAVALSAWFSVTLTATYVTYEPSRNNPKCANGSCNKGKVKKKKKLTVTPSAKYWISEWLKNTIHTIIAGVYGTWYFCVNNFPRHATSGSARRALTYSFGSISFGSLVIAIIQFLRHLCSVARQQSGEEGGIGGTIGYIVFCILGCLISLLEWVVQFVNRYAFCHIALYGKAYIPAAKDTFHMIKDRGIDALVNDSLIGPVLSFGSMFVGYATALLAYLYLLFTKPEYNRGGGYTPVIVALAFLIGTQICLIFTTPIASGVDTIFVAAGWDPQVMINEHRELYDEMVRLYPQVQQAIQVR</sequence>
<name>A0A167YUI6_9HYPO</name>
<feature type="transmembrane region" description="Helical" evidence="8">
    <location>
        <begin position="224"/>
        <end position="246"/>
    </location>
</feature>
<dbReference type="GO" id="GO:0005886">
    <property type="term" value="C:plasma membrane"/>
    <property type="evidence" value="ECO:0007669"/>
    <property type="project" value="UniProtKB-SubCell"/>
</dbReference>
<evidence type="ECO:0000256" key="2">
    <source>
        <dbReference type="ARBA" id="ARBA00004651"/>
    </source>
</evidence>
<evidence type="ECO:0000256" key="8">
    <source>
        <dbReference type="RuleBase" id="RU368066"/>
    </source>
</evidence>
<keyword evidence="5 8" id="KW-0812">Transmembrane</keyword>
<gene>
    <name evidence="10" type="ORF">AAL_06530</name>
</gene>
<accession>A0A167YUI6</accession>
<keyword evidence="6 8" id="KW-1133">Transmembrane helix</keyword>
<feature type="transmembrane region" description="Helical" evidence="8">
    <location>
        <begin position="467"/>
        <end position="488"/>
    </location>
</feature>
<dbReference type="Proteomes" id="UP000078544">
    <property type="component" value="Unassembled WGS sequence"/>
</dbReference>
<evidence type="ECO:0000256" key="7">
    <source>
        <dbReference type="ARBA" id="ARBA00023136"/>
    </source>
</evidence>
<evidence type="ECO:0000256" key="4">
    <source>
        <dbReference type="ARBA" id="ARBA00015388"/>
    </source>
</evidence>
<evidence type="ECO:0000256" key="1">
    <source>
        <dbReference type="ARBA" id="ARBA00002957"/>
    </source>
</evidence>
<dbReference type="GO" id="GO:0022857">
    <property type="term" value="F:transmembrane transporter activity"/>
    <property type="evidence" value="ECO:0007669"/>
    <property type="project" value="UniProtKB-UniRule"/>
</dbReference>
<evidence type="ECO:0000313" key="10">
    <source>
        <dbReference type="EMBL" id="KZZ91776.1"/>
    </source>
</evidence>
<evidence type="ECO:0000256" key="9">
    <source>
        <dbReference type="SAM" id="MobiDB-lite"/>
    </source>
</evidence>
<comment type="caution">
    <text evidence="10">The sequence shown here is derived from an EMBL/GenBank/DDBJ whole genome shotgun (WGS) entry which is preliminary data.</text>
</comment>
<dbReference type="AlphaFoldDB" id="A0A167YUI6"/>
<comment type="subcellular location">
    <subcellularLocation>
        <location evidence="2 8">Cell membrane</location>
        <topology evidence="2 8">Multi-pass membrane protein</topology>
    </subcellularLocation>
</comment>
<evidence type="ECO:0000256" key="3">
    <source>
        <dbReference type="ARBA" id="ARBA00007168"/>
    </source>
</evidence>
<feature type="transmembrane region" description="Helical" evidence="8">
    <location>
        <begin position="328"/>
        <end position="349"/>
    </location>
</feature>
<dbReference type="PANTHER" id="PTHR12385">
    <property type="entry name" value="CHOLINE TRANSPORTER-LIKE (SLC FAMILY 44)"/>
    <property type="match status" value="1"/>
</dbReference>
<dbReference type="Pfam" id="PF04515">
    <property type="entry name" value="Choline_transpo"/>
    <property type="match status" value="1"/>
</dbReference>
<comment type="similarity">
    <text evidence="3 8">Belongs to the CTL (choline transporter-like) family.</text>
</comment>
<dbReference type="OrthoDB" id="44736at2759"/>
<organism evidence="10 11">
    <name type="scientific">Moelleriella libera RCEF 2490</name>
    <dbReference type="NCBI Taxonomy" id="1081109"/>
    <lineage>
        <taxon>Eukaryota</taxon>
        <taxon>Fungi</taxon>
        <taxon>Dikarya</taxon>
        <taxon>Ascomycota</taxon>
        <taxon>Pezizomycotina</taxon>
        <taxon>Sordariomycetes</taxon>
        <taxon>Hypocreomycetidae</taxon>
        <taxon>Hypocreales</taxon>
        <taxon>Clavicipitaceae</taxon>
        <taxon>Moelleriella</taxon>
    </lineage>
</organism>
<evidence type="ECO:0000256" key="5">
    <source>
        <dbReference type="ARBA" id="ARBA00022692"/>
    </source>
</evidence>
<feature type="transmembrane region" description="Helical" evidence="8">
    <location>
        <begin position="369"/>
        <end position="389"/>
    </location>
</feature>
<feature type="transmembrane region" description="Helical" evidence="8">
    <location>
        <begin position="297"/>
        <end position="316"/>
    </location>
</feature>
<feature type="transmembrane region" description="Helical" evidence="8">
    <location>
        <begin position="184"/>
        <end position="203"/>
    </location>
</feature>
<feature type="transmembrane region" description="Helical" evidence="8">
    <location>
        <begin position="82"/>
        <end position="107"/>
    </location>
</feature>
<feature type="compositionally biased region" description="Low complexity" evidence="9">
    <location>
        <begin position="41"/>
        <end position="50"/>
    </location>
</feature>
<dbReference type="EMBL" id="AZGY01000017">
    <property type="protein sequence ID" value="KZZ91776.1"/>
    <property type="molecule type" value="Genomic_DNA"/>
</dbReference>
<keyword evidence="11" id="KW-1185">Reference proteome</keyword>
<protein>
    <recommendedName>
        <fullName evidence="4 8">Protein PNS1</fullName>
    </recommendedName>
</protein>